<dbReference type="KEGG" id="aqu:100635994"/>
<dbReference type="InParanoid" id="A0A1X7UCV8"/>
<name>A0A1X7UCV8_AMPQE</name>
<dbReference type="AlphaFoldDB" id="A0A1X7UCV8"/>
<evidence type="ECO:0000313" key="3">
    <source>
        <dbReference type="Proteomes" id="UP000007879"/>
    </source>
</evidence>
<evidence type="ECO:0000256" key="1">
    <source>
        <dbReference type="SAM" id="MobiDB-lite"/>
    </source>
</evidence>
<gene>
    <name evidence="2" type="primary">100635994</name>
</gene>
<evidence type="ECO:0000313" key="2">
    <source>
        <dbReference type="EnsemblMetazoa" id="Aqu2.1.25602_001"/>
    </source>
</evidence>
<dbReference type="EnsemblMetazoa" id="Aqu2.1.25602_001">
    <property type="protein sequence ID" value="Aqu2.1.25602_001"/>
    <property type="gene ID" value="Aqu2.1.25602"/>
</dbReference>
<sequence length="257" mass="29704">MITQKQYTEPSRKRRTGLCLPPLENCQKICCKKQRGMLRKSKHRASSCKKSIAQWEPSYVSTYSDDFNAKLAPIRMKVVITKETDSHLSIGGLVPNVTPEPALLRHMHFQSNYNNTYQGRKKDTKTMNTIVEEIEEEDNGKEPENSQKGGGGKKKEDEARYSLPKVFDSTKTQPRILSIFQQDYQVPYLTENLKPPSKRRPVDCYRPLPLVSQGYVMQTSYDRDYGRIKLPELEFVSPNGKLQRDKNKVQFKDSYCI</sequence>
<reference evidence="3" key="1">
    <citation type="journal article" date="2010" name="Nature">
        <title>The Amphimedon queenslandica genome and the evolution of animal complexity.</title>
        <authorList>
            <person name="Srivastava M."/>
            <person name="Simakov O."/>
            <person name="Chapman J."/>
            <person name="Fahey B."/>
            <person name="Gauthier M.E."/>
            <person name="Mitros T."/>
            <person name="Richards G.S."/>
            <person name="Conaco C."/>
            <person name="Dacre M."/>
            <person name="Hellsten U."/>
            <person name="Larroux C."/>
            <person name="Putnam N.H."/>
            <person name="Stanke M."/>
            <person name="Adamska M."/>
            <person name="Darling A."/>
            <person name="Degnan S.M."/>
            <person name="Oakley T.H."/>
            <person name="Plachetzki D.C."/>
            <person name="Zhai Y."/>
            <person name="Adamski M."/>
            <person name="Calcino A."/>
            <person name="Cummins S.F."/>
            <person name="Goodstein D.M."/>
            <person name="Harris C."/>
            <person name="Jackson D.J."/>
            <person name="Leys S.P."/>
            <person name="Shu S."/>
            <person name="Woodcroft B.J."/>
            <person name="Vervoort M."/>
            <person name="Kosik K.S."/>
            <person name="Manning G."/>
            <person name="Degnan B.M."/>
            <person name="Rokhsar D.S."/>
        </authorList>
    </citation>
    <scope>NUCLEOTIDE SEQUENCE [LARGE SCALE GENOMIC DNA]</scope>
</reference>
<keyword evidence="3" id="KW-1185">Reference proteome</keyword>
<reference evidence="2" key="2">
    <citation type="submission" date="2017-05" db="UniProtKB">
        <authorList>
            <consortium name="EnsemblMetazoa"/>
        </authorList>
    </citation>
    <scope>IDENTIFICATION</scope>
</reference>
<protein>
    <submittedName>
        <fullName evidence="2">Uncharacterized protein</fullName>
    </submittedName>
</protein>
<accession>A0A1X7UCV8</accession>
<dbReference type="EnsemblMetazoa" id="XM_003388303.3">
    <property type="protein sequence ID" value="XP_003388351.1"/>
    <property type="gene ID" value="LOC100635994"/>
</dbReference>
<proteinExistence type="predicted"/>
<dbReference type="Proteomes" id="UP000007879">
    <property type="component" value="Unassembled WGS sequence"/>
</dbReference>
<organism evidence="2">
    <name type="scientific">Amphimedon queenslandica</name>
    <name type="common">Sponge</name>
    <dbReference type="NCBI Taxonomy" id="400682"/>
    <lineage>
        <taxon>Eukaryota</taxon>
        <taxon>Metazoa</taxon>
        <taxon>Porifera</taxon>
        <taxon>Demospongiae</taxon>
        <taxon>Heteroscleromorpha</taxon>
        <taxon>Haplosclerida</taxon>
        <taxon>Niphatidae</taxon>
        <taxon>Amphimedon</taxon>
    </lineage>
</organism>
<feature type="region of interest" description="Disordered" evidence="1">
    <location>
        <begin position="133"/>
        <end position="161"/>
    </location>
</feature>